<dbReference type="OrthoDB" id="215598at2"/>
<evidence type="ECO:0000313" key="4">
    <source>
        <dbReference type="Proteomes" id="UP000317238"/>
    </source>
</evidence>
<dbReference type="InterPro" id="IPR025161">
    <property type="entry name" value="IS402-like_dom"/>
</dbReference>
<dbReference type="Proteomes" id="UP000317238">
    <property type="component" value="Unassembled WGS sequence"/>
</dbReference>
<protein>
    <submittedName>
        <fullName evidence="3">Transposase DDE domain protein</fullName>
    </submittedName>
</protein>
<dbReference type="PANTHER" id="PTHR30007:SF1">
    <property type="entry name" value="BLR1914 PROTEIN"/>
    <property type="match status" value="1"/>
</dbReference>
<reference evidence="3 4" key="1">
    <citation type="submission" date="2019-02" db="EMBL/GenBank/DDBJ databases">
        <title>Deep-cultivation of Planctomycetes and their phenomic and genomic characterization uncovers novel biology.</title>
        <authorList>
            <person name="Wiegand S."/>
            <person name="Jogler M."/>
            <person name="Boedeker C."/>
            <person name="Pinto D."/>
            <person name="Vollmers J."/>
            <person name="Rivas-Marin E."/>
            <person name="Kohn T."/>
            <person name="Peeters S.H."/>
            <person name="Heuer A."/>
            <person name="Rast P."/>
            <person name="Oberbeckmann S."/>
            <person name="Bunk B."/>
            <person name="Jeske O."/>
            <person name="Meyerdierks A."/>
            <person name="Storesund J.E."/>
            <person name="Kallscheuer N."/>
            <person name="Luecker S."/>
            <person name="Lage O.M."/>
            <person name="Pohl T."/>
            <person name="Merkel B.J."/>
            <person name="Hornburger P."/>
            <person name="Mueller R.-W."/>
            <person name="Bruemmer F."/>
            <person name="Labrenz M."/>
            <person name="Spormann A.M."/>
            <person name="Op Den Camp H."/>
            <person name="Overmann J."/>
            <person name="Amann R."/>
            <person name="Jetten M.S.M."/>
            <person name="Mascher T."/>
            <person name="Medema M.H."/>
            <person name="Devos D.P."/>
            <person name="Kaster A.-K."/>
            <person name="Ovreas L."/>
            <person name="Rohde M."/>
            <person name="Galperin M.Y."/>
            <person name="Jogler C."/>
        </authorList>
    </citation>
    <scope>NUCLEOTIDE SEQUENCE [LARGE SCALE GENOMIC DNA]</scope>
    <source>
        <strain evidence="3 4">Pan14r</strain>
    </source>
</reference>
<dbReference type="Pfam" id="PF01609">
    <property type="entry name" value="DDE_Tnp_1"/>
    <property type="match status" value="1"/>
</dbReference>
<name>A0A5C5XRS4_9PLAN</name>
<evidence type="ECO:0000259" key="1">
    <source>
        <dbReference type="Pfam" id="PF01609"/>
    </source>
</evidence>
<proteinExistence type="predicted"/>
<evidence type="ECO:0000259" key="2">
    <source>
        <dbReference type="Pfam" id="PF13340"/>
    </source>
</evidence>
<dbReference type="Pfam" id="PF13340">
    <property type="entry name" value="DUF4096"/>
    <property type="match status" value="1"/>
</dbReference>
<dbReference type="GO" id="GO:0006313">
    <property type="term" value="P:DNA transposition"/>
    <property type="evidence" value="ECO:0007669"/>
    <property type="project" value="InterPro"/>
</dbReference>
<organism evidence="3 4">
    <name type="scientific">Crateriforma conspicua</name>
    <dbReference type="NCBI Taxonomy" id="2527996"/>
    <lineage>
        <taxon>Bacteria</taxon>
        <taxon>Pseudomonadati</taxon>
        <taxon>Planctomycetota</taxon>
        <taxon>Planctomycetia</taxon>
        <taxon>Planctomycetales</taxon>
        <taxon>Planctomycetaceae</taxon>
        <taxon>Crateriforma</taxon>
    </lineage>
</organism>
<keyword evidence="4" id="KW-1185">Reference proteome</keyword>
<dbReference type="PANTHER" id="PTHR30007">
    <property type="entry name" value="PHP DOMAIN PROTEIN"/>
    <property type="match status" value="1"/>
</dbReference>
<evidence type="ECO:0000313" key="3">
    <source>
        <dbReference type="EMBL" id="TWT65550.1"/>
    </source>
</evidence>
<feature type="domain" description="Insertion element IS402-like" evidence="2">
    <location>
        <begin position="6"/>
        <end position="79"/>
    </location>
</feature>
<dbReference type="AlphaFoldDB" id="A0A5C5XRS4"/>
<dbReference type="EMBL" id="SJPL01000002">
    <property type="protein sequence ID" value="TWT65550.1"/>
    <property type="molecule type" value="Genomic_DNA"/>
</dbReference>
<comment type="caution">
    <text evidence="3">The sequence shown here is derived from an EMBL/GenBank/DDBJ whole genome shotgun (WGS) entry which is preliminary data.</text>
</comment>
<dbReference type="GO" id="GO:0004803">
    <property type="term" value="F:transposase activity"/>
    <property type="evidence" value="ECO:0007669"/>
    <property type="project" value="InterPro"/>
</dbReference>
<gene>
    <name evidence="3" type="ORF">Pan14r_50970</name>
</gene>
<dbReference type="GO" id="GO:0003677">
    <property type="term" value="F:DNA binding"/>
    <property type="evidence" value="ECO:0007669"/>
    <property type="project" value="InterPro"/>
</dbReference>
<sequence length="269" mass="31291">MPRHRLTDREFNAIRHLLPKQRTGKKGRPWVDHRSVIDGIFWILKTGSPWRDLPEEFGKWQTVYARFRRWNLEGLWDRVYNAILRRLDKLDRTLWCVDGSVIRAHRCAAGMIPQSEENDELVALGRSRGGYSTKIHILCDGQGTLLGITATGGQRHESTELENLIDHCELSLHRYDSRPDAIAGDKGYSSHAIRDRLRELGIKPVIGSKSNESREEEFDREAYRRRNIVERLIGWLKESRRVSTRYDKLACSYLAFVQLAAMRRALKLI</sequence>
<dbReference type="RefSeq" id="WP_146440863.1">
    <property type="nucleotide sequence ID" value="NZ_SJPL01000002.1"/>
</dbReference>
<feature type="domain" description="Transposase IS4-like" evidence="1">
    <location>
        <begin position="93"/>
        <end position="252"/>
    </location>
</feature>
<dbReference type="NCBIfam" id="NF033580">
    <property type="entry name" value="transpos_IS5_3"/>
    <property type="match status" value="1"/>
</dbReference>
<accession>A0A5C5XRS4</accession>
<dbReference type="InterPro" id="IPR002559">
    <property type="entry name" value="Transposase_11"/>
</dbReference>